<proteinExistence type="predicted"/>
<keyword evidence="2" id="KW-1185">Reference proteome</keyword>
<accession>B0EKI7</accession>
<evidence type="ECO:0000313" key="1">
    <source>
        <dbReference type="EMBL" id="EDR24957.1"/>
    </source>
</evidence>
<sequence length="171" mass="19842">EDTITECIDLFDSNNYPIQVIFPKNGGGYIIYSQWIEKRYHHMMINFIKKGYAVNLYEPETCQRRRGKFISSVPLLNLFSLGELYTKPNIIKYGDVEHKITQPSIEVFPKKKIMKNPRKPTEIVVYTDSYCYSACSLVTKGLKELGLSPTVVIDDSIPVISHLWIKYYGYK</sequence>
<reference evidence="2" key="1">
    <citation type="submission" date="2007-12" db="EMBL/GenBank/DDBJ databases">
        <title>Annotation of Entamoeba dispar SAW760.</title>
        <authorList>
            <person name="Lorenzi H."/>
            <person name="Inman J."/>
            <person name="Schobel S."/>
            <person name="Amedeo P."/>
            <person name="Caler E."/>
        </authorList>
    </citation>
    <scope>NUCLEOTIDE SEQUENCE [LARGE SCALE GENOMIC DNA]</scope>
    <source>
        <strain evidence="2">ATCC PRA-260 / SAW760</strain>
    </source>
</reference>
<evidence type="ECO:0000313" key="2">
    <source>
        <dbReference type="Proteomes" id="UP000008076"/>
    </source>
</evidence>
<dbReference type="AlphaFoldDB" id="B0EKI7"/>
<dbReference type="PANTHER" id="PTHR37049">
    <property type="entry name" value="PEPTIDASE S41 FAMILY PROTEIN"/>
    <property type="match status" value="1"/>
</dbReference>
<organism evidence="2">
    <name type="scientific">Entamoeba dispar (strain ATCC PRA-260 / SAW760)</name>
    <dbReference type="NCBI Taxonomy" id="370354"/>
    <lineage>
        <taxon>Eukaryota</taxon>
        <taxon>Amoebozoa</taxon>
        <taxon>Evosea</taxon>
        <taxon>Archamoebae</taxon>
        <taxon>Mastigamoebida</taxon>
        <taxon>Entamoebidae</taxon>
        <taxon>Entamoeba</taxon>
    </lineage>
</organism>
<gene>
    <name evidence="1" type="ORF">EDI_224520</name>
</gene>
<dbReference type="GeneID" id="5883797"/>
<dbReference type="eggNOG" id="ENOG502QQC3">
    <property type="taxonomic scope" value="Eukaryota"/>
</dbReference>
<dbReference type="PANTHER" id="PTHR37049:SF4">
    <property type="entry name" value="RHODANESE DOMAIN-CONTAINING PROTEIN"/>
    <property type="match status" value="1"/>
</dbReference>
<dbReference type="InterPro" id="IPR052766">
    <property type="entry name" value="S41A_metabolite_peptidase"/>
</dbReference>
<dbReference type="Proteomes" id="UP000008076">
    <property type="component" value="Unassembled WGS sequence"/>
</dbReference>
<dbReference type="OrthoDB" id="27214at2759"/>
<name>B0EKI7_ENTDS</name>
<dbReference type="KEGG" id="edi:EDI_224520"/>
<dbReference type="EMBL" id="DS549752">
    <property type="protein sequence ID" value="EDR24957.1"/>
    <property type="molecule type" value="Genomic_DNA"/>
</dbReference>
<dbReference type="VEuPathDB" id="AmoebaDB:EDI_224520"/>
<feature type="non-terminal residue" evidence="1">
    <location>
        <position position="1"/>
    </location>
</feature>
<dbReference type="RefSeq" id="XP_001738704.1">
    <property type="nucleotide sequence ID" value="XM_001738652.1"/>
</dbReference>
<protein>
    <submittedName>
        <fullName evidence="1">Uncharacterized protein</fullName>
    </submittedName>
</protein>